<feature type="transmembrane region" description="Helical" evidence="8">
    <location>
        <begin position="208"/>
        <end position="224"/>
    </location>
</feature>
<dbReference type="Proteomes" id="UP000295706">
    <property type="component" value="Unassembled WGS sequence"/>
</dbReference>
<feature type="transmembrane region" description="Helical" evidence="8">
    <location>
        <begin position="6"/>
        <end position="22"/>
    </location>
</feature>
<evidence type="ECO:0000256" key="7">
    <source>
        <dbReference type="ARBA" id="ARBA00023136"/>
    </source>
</evidence>
<feature type="transmembrane region" description="Helical" evidence="8">
    <location>
        <begin position="184"/>
        <end position="202"/>
    </location>
</feature>
<dbReference type="AlphaFoldDB" id="A0A4R4KQP1"/>
<accession>A0A4R4KQP1</accession>
<keyword evidence="5 8" id="KW-0812">Transmembrane</keyword>
<feature type="transmembrane region" description="Helical" evidence="8">
    <location>
        <begin position="135"/>
        <end position="154"/>
    </location>
</feature>
<dbReference type="RefSeq" id="WP_132113536.1">
    <property type="nucleotide sequence ID" value="NZ_SMJU01000001.1"/>
</dbReference>
<keyword evidence="4" id="KW-0808">Transferase</keyword>
<feature type="transmembrane region" description="Helical" evidence="8">
    <location>
        <begin position="300"/>
        <end position="319"/>
    </location>
</feature>
<dbReference type="InterPro" id="IPR050297">
    <property type="entry name" value="LipidA_mod_glycosyltrf_83"/>
</dbReference>
<organism evidence="9 10">
    <name type="scientific">Arundinibacter roseus</name>
    <dbReference type="NCBI Taxonomy" id="2070510"/>
    <lineage>
        <taxon>Bacteria</taxon>
        <taxon>Pseudomonadati</taxon>
        <taxon>Bacteroidota</taxon>
        <taxon>Cytophagia</taxon>
        <taxon>Cytophagales</taxon>
        <taxon>Spirosomataceae</taxon>
        <taxon>Arundinibacter</taxon>
    </lineage>
</organism>
<evidence type="ECO:0000256" key="4">
    <source>
        <dbReference type="ARBA" id="ARBA00022679"/>
    </source>
</evidence>
<evidence type="ECO:0000256" key="6">
    <source>
        <dbReference type="ARBA" id="ARBA00022989"/>
    </source>
</evidence>
<name>A0A4R4KQP1_9BACT</name>
<keyword evidence="10" id="KW-1185">Reference proteome</keyword>
<keyword evidence="7 8" id="KW-0472">Membrane</keyword>
<comment type="caution">
    <text evidence="9">The sequence shown here is derived from an EMBL/GenBank/DDBJ whole genome shotgun (WGS) entry which is preliminary data.</text>
</comment>
<keyword evidence="2" id="KW-1003">Cell membrane</keyword>
<feature type="transmembrane region" description="Helical" evidence="8">
    <location>
        <begin position="331"/>
        <end position="350"/>
    </location>
</feature>
<evidence type="ECO:0000256" key="1">
    <source>
        <dbReference type="ARBA" id="ARBA00004651"/>
    </source>
</evidence>
<evidence type="ECO:0000256" key="2">
    <source>
        <dbReference type="ARBA" id="ARBA00022475"/>
    </source>
</evidence>
<evidence type="ECO:0000256" key="8">
    <source>
        <dbReference type="SAM" id="Phobius"/>
    </source>
</evidence>
<feature type="transmembrane region" description="Helical" evidence="8">
    <location>
        <begin position="34"/>
        <end position="51"/>
    </location>
</feature>
<dbReference type="EMBL" id="SMJU01000001">
    <property type="protein sequence ID" value="TDB68939.1"/>
    <property type="molecule type" value="Genomic_DNA"/>
</dbReference>
<keyword evidence="6 8" id="KW-1133">Transmembrane helix</keyword>
<dbReference type="OrthoDB" id="935889at2"/>
<evidence type="ECO:0008006" key="11">
    <source>
        <dbReference type="Google" id="ProtNLM"/>
    </source>
</evidence>
<gene>
    <name evidence="9" type="ORF">EZE20_00965</name>
</gene>
<feature type="transmembrane region" description="Helical" evidence="8">
    <location>
        <begin position="356"/>
        <end position="374"/>
    </location>
</feature>
<protein>
    <recommendedName>
        <fullName evidence="11">Glycosyltransferase RgtA/B/C/D-like domain-containing protein</fullName>
    </recommendedName>
</protein>
<evidence type="ECO:0000256" key="3">
    <source>
        <dbReference type="ARBA" id="ARBA00022676"/>
    </source>
</evidence>
<dbReference type="GO" id="GO:0016763">
    <property type="term" value="F:pentosyltransferase activity"/>
    <property type="evidence" value="ECO:0007669"/>
    <property type="project" value="TreeGrafter"/>
</dbReference>
<comment type="subcellular location">
    <subcellularLocation>
        <location evidence="1">Cell membrane</location>
        <topology evidence="1">Multi-pass membrane protein</topology>
    </subcellularLocation>
</comment>
<evidence type="ECO:0000256" key="5">
    <source>
        <dbReference type="ARBA" id="ARBA00022692"/>
    </source>
</evidence>
<feature type="transmembrane region" description="Helical" evidence="8">
    <location>
        <begin position="231"/>
        <end position="251"/>
    </location>
</feature>
<evidence type="ECO:0000313" key="10">
    <source>
        <dbReference type="Proteomes" id="UP000295706"/>
    </source>
</evidence>
<reference evidence="9 10" key="1">
    <citation type="submission" date="2019-02" db="EMBL/GenBank/DDBJ databases">
        <title>Arundinibacter roseus gen. nov., sp. nov., a new member of the family Cytophagaceae.</title>
        <authorList>
            <person name="Szuroczki S."/>
            <person name="Khayer B."/>
            <person name="Sproer C."/>
            <person name="Toumi M."/>
            <person name="Szabo A."/>
            <person name="Felfoldi T."/>
            <person name="Schumann P."/>
            <person name="Toth E."/>
        </authorList>
    </citation>
    <scope>NUCLEOTIDE SEQUENCE [LARGE SCALE GENOMIC DNA]</scope>
    <source>
        <strain evidence="9 10">DMA-k-7a</strain>
    </source>
</reference>
<keyword evidence="3" id="KW-0328">Glycosyltransferase</keyword>
<proteinExistence type="predicted"/>
<dbReference type="PANTHER" id="PTHR33908:SF11">
    <property type="entry name" value="MEMBRANE PROTEIN"/>
    <property type="match status" value="1"/>
</dbReference>
<dbReference type="GO" id="GO:0005886">
    <property type="term" value="C:plasma membrane"/>
    <property type="evidence" value="ECO:0007669"/>
    <property type="project" value="UniProtKB-SubCell"/>
</dbReference>
<sequence>METALLLLVVPLTSGVLWLVYWKNSPFAKRYSPVFLAVILLIASIFRVLNLNNAEGNEDTSTWLASVLSMEHYPNTWWTLLNFSDSRPLTVLPLFIAAKLGVVPTYASAQLLGVSLWLGTIGVFYAMLRLWTSAALALLWSWFLCLFIGTTGYFDYISYNSEHVSVLMISLASYGYLRYEFRQKLSGFWAFLLGMLLGSLLYAKFQNIPMGLVIATYLAYLLAYRRAYGSLIAFVAGGIVPTLGVHLYYAWHDSVATFWNGYFWNYYYYSYSTEFSSQSMTARFDPVRIGYFIFRSRFHGLYFIPLLAACLAGILFLWPSFRLLSKTQKRLGSFAVLLLGTSVYASVQSGNFFDHYLLYLLVPFTFLAAWLCTVQPPGNRQRLILAMAFAGAVVQGSFNLYTRQPLETPVSHRLDKKLVAMIRANGQPNDRLVVWGWADRLYVQTRRAAGYRNSHTHHLFMKTSSLYPFREKLFLEDIQRNRPALFVDASVKGISIMENMLLPHDRFPAIAACIRQLYEPIGSVDGVRFYRRRTAVLASH</sequence>
<feature type="transmembrane region" description="Helical" evidence="8">
    <location>
        <begin position="109"/>
        <end position="128"/>
    </location>
</feature>
<dbReference type="PANTHER" id="PTHR33908">
    <property type="entry name" value="MANNOSYLTRANSFERASE YKCB-RELATED"/>
    <property type="match status" value="1"/>
</dbReference>
<evidence type="ECO:0000313" key="9">
    <source>
        <dbReference type="EMBL" id="TDB68939.1"/>
    </source>
</evidence>
<dbReference type="GO" id="GO:0009103">
    <property type="term" value="P:lipopolysaccharide biosynthetic process"/>
    <property type="evidence" value="ECO:0007669"/>
    <property type="project" value="UniProtKB-ARBA"/>
</dbReference>